<dbReference type="InterPro" id="IPR035919">
    <property type="entry name" value="EAL_sf"/>
</dbReference>
<dbReference type="InterPro" id="IPR043128">
    <property type="entry name" value="Rev_trsase/Diguanyl_cyclase"/>
</dbReference>
<proteinExistence type="predicted"/>
<evidence type="ECO:0000259" key="4">
    <source>
        <dbReference type="PROSITE" id="PS50885"/>
    </source>
</evidence>
<evidence type="ECO:0000256" key="1">
    <source>
        <dbReference type="SAM" id="Coils"/>
    </source>
</evidence>
<dbReference type="Pfam" id="PF00563">
    <property type="entry name" value="EAL"/>
    <property type="match status" value="1"/>
</dbReference>
<dbReference type="CDD" id="cd00130">
    <property type="entry name" value="PAS"/>
    <property type="match status" value="1"/>
</dbReference>
<dbReference type="SMART" id="SM00304">
    <property type="entry name" value="HAMP"/>
    <property type="match status" value="1"/>
</dbReference>
<dbReference type="RefSeq" id="WP_121457239.1">
    <property type="nucleotide sequence ID" value="NZ_RBXP01000011.1"/>
</dbReference>
<dbReference type="Pfam" id="PF13426">
    <property type="entry name" value="PAS_9"/>
    <property type="match status" value="1"/>
</dbReference>
<dbReference type="Pfam" id="PF00672">
    <property type="entry name" value="HAMP"/>
    <property type="match status" value="1"/>
</dbReference>
<dbReference type="CDD" id="cd06225">
    <property type="entry name" value="HAMP"/>
    <property type="match status" value="1"/>
</dbReference>
<dbReference type="InterPro" id="IPR000014">
    <property type="entry name" value="PAS"/>
</dbReference>
<dbReference type="PROSITE" id="PS50883">
    <property type="entry name" value="EAL"/>
    <property type="match status" value="1"/>
</dbReference>
<dbReference type="Gene3D" id="3.30.450.20">
    <property type="entry name" value="PAS domain"/>
    <property type="match status" value="3"/>
</dbReference>
<dbReference type="SMART" id="SM00267">
    <property type="entry name" value="GGDEF"/>
    <property type="match status" value="1"/>
</dbReference>
<dbReference type="Pfam" id="PF00990">
    <property type="entry name" value="GGDEF"/>
    <property type="match status" value="1"/>
</dbReference>
<dbReference type="CDD" id="cd01949">
    <property type="entry name" value="GGDEF"/>
    <property type="match status" value="1"/>
</dbReference>
<dbReference type="Gene3D" id="3.20.20.450">
    <property type="entry name" value="EAL domain"/>
    <property type="match status" value="1"/>
</dbReference>
<dbReference type="InterPro" id="IPR000160">
    <property type="entry name" value="GGDEF_dom"/>
</dbReference>
<dbReference type="PANTHER" id="PTHR44757:SF2">
    <property type="entry name" value="BIOFILM ARCHITECTURE MAINTENANCE PROTEIN MBAA"/>
    <property type="match status" value="1"/>
</dbReference>
<keyword evidence="7" id="KW-1185">Reference proteome</keyword>
<dbReference type="SMART" id="SM00052">
    <property type="entry name" value="EAL"/>
    <property type="match status" value="1"/>
</dbReference>
<dbReference type="SUPFAM" id="SSF55785">
    <property type="entry name" value="PYP-like sensor domain (PAS domain)"/>
    <property type="match status" value="1"/>
</dbReference>
<dbReference type="InterPro" id="IPR003660">
    <property type="entry name" value="HAMP_dom"/>
</dbReference>
<dbReference type="PROSITE" id="PS50887">
    <property type="entry name" value="GGDEF"/>
    <property type="match status" value="1"/>
</dbReference>
<evidence type="ECO:0000256" key="2">
    <source>
        <dbReference type="SAM" id="Phobius"/>
    </source>
</evidence>
<dbReference type="AlphaFoldDB" id="A0A495WI06"/>
<dbReference type="FunFam" id="3.30.70.270:FF:000001">
    <property type="entry name" value="Diguanylate cyclase domain protein"/>
    <property type="match status" value="1"/>
</dbReference>
<feature type="coiled-coil region" evidence="1">
    <location>
        <begin position="403"/>
        <end position="437"/>
    </location>
</feature>
<dbReference type="GO" id="GO:0007165">
    <property type="term" value="P:signal transduction"/>
    <property type="evidence" value="ECO:0007669"/>
    <property type="project" value="InterPro"/>
</dbReference>
<dbReference type="InterPro" id="IPR035965">
    <property type="entry name" value="PAS-like_dom_sf"/>
</dbReference>
<dbReference type="SUPFAM" id="SSF141868">
    <property type="entry name" value="EAL domain-like"/>
    <property type="match status" value="1"/>
</dbReference>
<reference evidence="6 7" key="1">
    <citation type="submission" date="2018-10" db="EMBL/GenBank/DDBJ databases">
        <title>Genomic Encyclopedia of Type Strains, Phase IV (KMG-IV): sequencing the most valuable type-strain genomes for metagenomic binning, comparative biology and taxonomic classification.</title>
        <authorList>
            <person name="Goeker M."/>
        </authorList>
    </citation>
    <scope>NUCLEOTIDE SEQUENCE [LARGE SCALE GENOMIC DNA]</scope>
    <source>
        <strain evidence="6 7">DSM 23841</strain>
    </source>
</reference>
<dbReference type="CDD" id="cd01948">
    <property type="entry name" value="EAL"/>
    <property type="match status" value="1"/>
</dbReference>
<evidence type="ECO:0000313" key="6">
    <source>
        <dbReference type="EMBL" id="RKT60734.1"/>
    </source>
</evidence>
<dbReference type="InterPro" id="IPR029787">
    <property type="entry name" value="Nucleotide_cyclase"/>
</dbReference>
<feature type="domain" description="HAMP" evidence="4">
    <location>
        <begin position="358"/>
        <end position="411"/>
    </location>
</feature>
<sequence length="994" mass="108909">MNPLVDNAVPLRQSLRVRVGLLVCGAVLVVAGGFVGLGFGPLAERIAASHFATATTRLQAELDLAFSPANRLLEMADAWLARTPPAIDDPDAFNHLFEPVLRALPKATSVVAGDNEGRGWMLLELPDGGWRNRLTDRARWGERQRFLERDAAGHSREYWQELDYDPRRRDWYRAAQAGDGIRWTAPYILFTTGDPGITAARRISLDDGRQLVLGIDLMLRDLSATTMQARVGEHGLALVLTEDLRVLALPAAAATTPAQAWLAKVLKPAGELGLPALDRALAEWRERPFDNVRRVAGEDGGWFVRIVDYRLGDQTLHLVTLAPCADFAPDWLSAGGIAAAGLLAMLALAALVVRQQARRIARPLEELAAASSRIGQLDFTPPSLVRSSISEIRQLAAAHDGMRRLLQQNHAQITAQADELRQQIAALRQAEEKVRDSEAYNKLLFSDSRIPLVVLDPERGCFIDCNQAAADIYRYGDRHKVIGLRPADVSAPYQSDGRASPAAIDEKIRSALACGSLVFEWRHRRPDGERWEAEVHLMAFHHGPRQLLQFSLQDITDRKKAAQALEHLALYDPLTELPNRALFLDRLQQAQGLATRNEGKVAVLFLDLDRFKEVNDTQGHEVGDAVLREVARRFRHVLRQNELLARLGGDEFAVVAPTVEHAGAAYIADRLAHALDAPIAAAGHVFSLGVSIGIAVHPNDGGTPDELLRNADIAMYRAKGGAQRYMFYDPGMSSGLAERIALARDLKAALQDGDGELALAFQPQFDLACNRLVGAEALLRWQHPQQGAISPGVFIPIAEERGMMPLLSTWVIDAACRQLQAWQAAGLAFPGRLSINIAAQQVEDATFPKQAGERIAQHGLTPARFELELTESGMMRNIDLAIELANQLSAAGFSLAIDDFGTGYSSLAYLKRLPADKLKIDQSFVRDMLVDRNDHAIVATVIAMGRTLGLRTIAEGIESAEQAAALLELGCQEGQGYLLGRPVSATVFAERWLR</sequence>
<dbReference type="SUPFAM" id="SSF55073">
    <property type="entry name" value="Nucleotide cyclase"/>
    <property type="match status" value="1"/>
</dbReference>
<dbReference type="NCBIfam" id="TIGR00254">
    <property type="entry name" value="GGDEF"/>
    <property type="match status" value="1"/>
</dbReference>
<feature type="domain" description="EAL" evidence="3">
    <location>
        <begin position="739"/>
        <end position="994"/>
    </location>
</feature>
<dbReference type="NCBIfam" id="TIGR00229">
    <property type="entry name" value="sensory_box"/>
    <property type="match status" value="1"/>
</dbReference>
<dbReference type="GO" id="GO:0003824">
    <property type="term" value="F:catalytic activity"/>
    <property type="evidence" value="ECO:0007669"/>
    <property type="project" value="UniProtKB-ARBA"/>
</dbReference>
<dbReference type="OrthoDB" id="9813903at2"/>
<dbReference type="PANTHER" id="PTHR44757">
    <property type="entry name" value="DIGUANYLATE CYCLASE DGCP"/>
    <property type="match status" value="1"/>
</dbReference>
<dbReference type="EMBL" id="RBXP01000011">
    <property type="protein sequence ID" value="RKT60734.1"/>
    <property type="molecule type" value="Genomic_DNA"/>
</dbReference>
<dbReference type="PROSITE" id="PS50885">
    <property type="entry name" value="HAMP"/>
    <property type="match status" value="1"/>
</dbReference>
<protein>
    <submittedName>
        <fullName evidence="6">PAS domain S-box-containing protein/diguanylate cyclase (GGDEF)-like protein</fullName>
    </submittedName>
</protein>
<keyword evidence="2" id="KW-0472">Membrane</keyword>
<feature type="domain" description="GGDEF" evidence="5">
    <location>
        <begin position="599"/>
        <end position="730"/>
    </location>
</feature>
<name>A0A495WI06_9RHOO</name>
<dbReference type="Gene3D" id="3.30.70.270">
    <property type="match status" value="1"/>
</dbReference>
<evidence type="ECO:0000259" key="3">
    <source>
        <dbReference type="PROSITE" id="PS50883"/>
    </source>
</evidence>
<keyword evidence="2" id="KW-0812">Transmembrane</keyword>
<accession>A0A495WI06</accession>
<feature type="transmembrane region" description="Helical" evidence="2">
    <location>
        <begin position="21"/>
        <end position="43"/>
    </location>
</feature>
<dbReference type="Proteomes" id="UP000270626">
    <property type="component" value="Unassembled WGS sequence"/>
</dbReference>
<evidence type="ECO:0000313" key="7">
    <source>
        <dbReference type="Proteomes" id="UP000270626"/>
    </source>
</evidence>
<gene>
    <name evidence="6" type="ORF">DFR40_0880</name>
</gene>
<comment type="caution">
    <text evidence="6">The sequence shown here is derived from an EMBL/GenBank/DDBJ whole genome shotgun (WGS) entry which is preliminary data.</text>
</comment>
<evidence type="ECO:0000259" key="5">
    <source>
        <dbReference type="PROSITE" id="PS50887"/>
    </source>
</evidence>
<keyword evidence="2" id="KW-1133">Transmembrane helix</keyword>
<dbReference type="InterPro" id="IPR001633">
    <property type="entry name" value="EAL_dom"/>
</dbReference>
<dbReference type="InterPro" id="IPR052155">
    <property type="entry name" value="Biofilm_reg_signaling"/>
</dbReference>
<organism evidence="6 7">
    <name type="scientific">Azonexus fungiphilus</name>
    <dbReference type="NCBI Taxonomy" id="146940"/>
    <lineage>
        <taxon>Bacteria</taxon>
        <taxon>Pseudomonadati</taxon>
        <taxon>Pseudomonadota</taxon>
        <taxon>Betaproteobacteria</taxon>
        <taxon>Rhodocyclales</taxon>
        <taxon>Azonexaceae</taxon>
        <taxon>Azonexus</taxon>
    </lineage>
</organism>
<dbReference type="Gene3D" id="6.10.340.10">
    <property type="match status" value="1"/>
</dbReference>
<dbReference type="GO" id="GO:0016020">
    <property type="term" value="C:membrane"/>
    <property type="evidence" value="ECO:0007669"/>
    <property type="project" value="InterPro"/>
</dbReference>
<keyword evidence="1" id="KW-0175">Coiled coil</keyword>